<dbReference type="InterPro" id="IPR050073">
    <property type="entry name" value="2-IPM_HCS-like"/>
</dbReference>
<evidence type="ECO:0000259" key="1">
    <source>
        <dbReference type="PROSITE" id="PS50991"/>
    </source>
</evidence>
<protein>
    <recommendedName>
        <fullName evidence="1">Pyruvate carboxyltransferase domain-containing protein</fullName>
    </recommendedName>
</protein>
<reference evidence="2" key="1">
    <citation type="journal article" date="2015" name="Nature">
        <title>Complex archaea that bridge the gap between prokaryotes and eukaryotes.</title>
        <authorList>
            <person name="Spang A."/>
            <person name="Saw J.H."/>
            <person name="Jorgensen S.L."/>
            <person name="Zaremba-Niedzwiedzka K."/>
            <person name="Martijn J."/>
            <person name="Lind A.E."/>
            <person name="van Eijk R."/>
            <person name="Schleper C."/>
            <person name="Guy L."/>
            <person name="Ettema T.J."/>
        </authorList>
    </citation>
    <scope>NUCLEOTIDE SEQUENCE</scope>
</reference>
<dbReference type="InterPro" id="IPR000891">
    <property type="entry name" value="PYR_CT"/>
</dbReference>
<evidence type="ECO:0000313" key="2">
    <source>
        <dbReference type="EMBL" id="KKM21906.1"/>
    </source>
</evidence>
<name>A0A0F9I2Q1_9ZZZZ</name>
<organism evidence="2">
    <name type="scientific">marine sediment metagenome</name>
    <dbReference type="NCBI Taxonomy" id="412755"/>
    <lineage>
        <taxon>unclassified sequences</taxon>
        <taxon>metagenomes</taxon>
        <taxon>ecological metagenomes</taxon>
    </lineage>
</organism>
<dbReference type="AlphaFoldDB" id="A0A0F9I2Q1"/>
<dbReference type="PANTHER" id="PTHR10277:SF9">
    <property type="entry name" value="2-ISOPROPYLMALATE SYNTHASE 1, CHLOROPLASTIC-RELATED"/>
    <property type="match status" value="1"/>
</dbReference>
<comment type="caution">
    <text evidence="2">The sequence shown here is derived from an EMBL/GenBank/DDBJ whole genome shotgun (WGS) entry which is preliminary data.</text>
</comment>
<proteinExistence type="predicted"/>
<dbReference type="PANTHER" id="PTHR10277">
    <property type="entry name" value="HOMOCITRATE SYNTHASE-RELATED"/>
    <property type="match status" value="1"/>
</dbReference>
<sequence length="326" mass="36815">MAEEERKGDWVGYRPDIKVLDCTIRDGGLMNDHHFDDKTVKAVYHACLEAGIDYMELGYKASKKIFSPSQYGAWKYCDEDALRRIVGENETDLKLTVMADAERTDYHQDILPYKDSVLDAIRVATYIHQMPAAIDMIKDANDKGYETTLNLMAVSTVPESELDEALEALTETPVDAVFLVDSWGVLYSEQIQALTRKYLKLMKPAGKEVGIHTHNNQQLAYANTIEALILGANRLDASLAGLGRGAGNCQMELLIGFLHNPKFRLRPILQCIQEHIEPLRKELRWGFGLPYVITGLLNQHPRAAMEYMASEGKDIVKFYDALIEEE</sequence>
<gene>
    <name evidence="2" type="ORF">LCGC14_1630740</name>
</gene>
<accession>A0A0F9I2Q1</accession>
<feature type="domain" description="Pyruvate carboxyltransferase" evidence="1">
    <location>
        <begin position="17"/>
        <end position="273"/>
    </location>
</feature>
<dbReference type="Pfam" id="PF00682">
    <property type="entry name" value="HMGL-like"/>
    <property type="match status" value="1"/>
</dbReference>
<dbReference type="PROSITE" id="PS50991">
    <property type="entry name" value="PYR_CT"/>
    <property type="match status" value="1"/>
</dbReference>
<dbReference type="Gene3D" id="3.20.20.70">
    <property type="entry name" value="Aldolase class I"/>
    <property type="match status" value="1"/>
</dbReference>
<dbReference type="CDD" id="cd07944">
    <property type="entry name" value="DRE_TIM_HOA_like"/>
    <property type="match status" value="1"/>
</dbReference>
<dbReference type="SUPFAM" id="SSF51569">
    <property type="entry name" value="Aldolase"/>
    <property type="match status" value="1"/>
</dbReference>
<dbReference type="GO" id="GO:0009098">
    <property type="term" value="P:L-leucine biosynthetic process"/>
    <property type="evidence" value="ECO:0007669"/>
    <property type="project" value="TreeGrafter"/>
</dbReference>
<dbReference type="EMBL" id="LAZR01013451">
    <property type="protein sequence ID" value="KKM21906.1"/>
    <property type="molecule type" value="Genomic_DNA"/>
</dbReference>
<dbReference type="InterPro" id="IPR013785">
    <property type="entry name" value="Aldolase_TIM"/>
</dbReference>
<dbReference type="GO" id="GO:0003852">
    <property type="term" value="F:2-isopropylmalate synthase activity"/>
    <property type="evidence" value="ECO:0007669"/>
    <property type="project" value="TreeGrafter"/>
</dbReference>